<feature type="transmembrane region" description="Helical" evidence="7">
    <location>
        <begin position="1174"/>
        <end position="1199"/>
    </location>
</feature>
<dbReference type="GO" id="GO:0031464">
    <property type="term" value="C:Cul4A-RING E3 ubiquitin ligase complex"/>
    <property type="evidence" value="ECO:0007669"/>
    <property type="project" value="TreeGrafter"/>
</dbReference>
<dbReference type="PANTHER" id="PTHR14255">
    <property type="entry name" value="CEREBLON"/>
    <property type="match status" value="1"/>
</dbReference>
<feature type="region of interest" description="Disordered" evidence="6">
    <location>
        <begin position="1026"/>
        <end position="1065"/>
    </location>
</feature>
<keyword evidence="4 7" id="KW-1133">Transmembrane helix</keyword>
<comment type="caution">
    <text evidence="8">The sequence shown here is derived from an EMBL/GenBank/DDBJ whole genome shotgun (WGS) entry which is preliminary data.</text>
</comment>
<comment type="subcellular location">
    <subcellularLocation>
        <location evidence="1">Membrane</location>
        <topology evidence="1">Multi-pass membrane protein</topology>
    </subcellularLocation>
</comment>
<feature type="transmembrane region" description="Helical" evidence="7">
    <location>
        <begin position="1206"/>
        <end position="1228"/>
    </location>
</feature>
<feature type="region of interest" description="Disordered" evidence="6">
    <location>
        <begin position="947"/>
        <end position="1011"/>
    </location>
</feature>
<evidence type="ECO:0000313" key="9">
    <source>
        <dbReference type="Proteomes" id="UP000650467"/>
    </source>
</evidence>
<gene>
    <name evidence="8" type="ORF">HXX76_003404</name>
</gene>
<dbReference type="InterPro" id="IPR002781">
    <property type="entry name" value="TM_pro_TauE-like"/>
</dbReference>
<feature type="transmembrane region" description="Helical" evidence="7">
    <location>
        <begin position="909"/>
        <end position="933"/>
    </location>
</feature>
<feature type="transmembrane region" description="Helical" evidence="7">
    <location>
        <begin position="64"/>
        <end position="83"/>
    </location>
</feature>
<dbReference type="GO" id="GO:0016567">
    <property type="term" value="P:protein ubiquitination"/>
    <property type="evidence" value="ECO:0007669"/>
    <property type="project" value="TreeGrafter"/>
</dbReference>
<dbReference type="Pfam" id="PF01925">
    <property type="entry name" value="TauE"/>
    <property type="match status" value="2"/>
</dbReference>
<feature type="region of interest" description="Disordered" evidence="6">
    <location>
        <begin position="401"/>
        <end position="477"/>
    </location>
</feature>
<name>A0A835W9N5_CHLIN</name>
<feature type="transmembrane region" description="Helical" evidence="7">
    <location>
        <begin position="124"/>
        <end position="144"/>
    </location>
</feature>
<feature type="region of interest" description="Disordered" evidence="6">
    <location>
        <begin position="690"/>
        <end position="723"/>
    </location>
</feature>
<feature type="compositionally biased region" description="Gly residues" evidence="6">
    <location>
        <begin position="456"/>
        <end position="477"/>
    </location>
</feature>
<dbReference type="EMBL" id="JAEHOC010000005">
    <property type="protein sequence ID" value="KAG2441791.1"/>
    <property type="molecule type" value="Genomic_DNA"/>
</dbReference>
<evidence type="ECO:0000256" key="5">
    <source>
        <dbReference type="ARBA" id="ARBA00023136"/>
    </source>
</evidence>
<evidence type="ECO:0000256" key="6">
    <source>
        <dbReference type="SAM" id="MobiDB-lite"/>
    </source>
</evidence>
<protein>
    <submittedName>
        <fullName evidence="8">Uncharacterized protein</fullName>
    </submittedName>
</protein>
<feature type="compositionally biased region" description="Low complexity" evidence="6">
    <location>
        <begin position="1055"/>
        <end position="1065"/>
    </location>
</feature>
<dbReference type="OrthoDB" id="549777at2759"/>
<reference evidence="8" key="1">
    <citation type="journal article" date="2020" name="bioRxiv">
        <title>Comparative genomics of Chlamydomonas.</title>
        <authorList>
            <person name="Craig R.J."/>
            <person name="Hasan A.R."/>
            <person name="Ness R.W."/>
            <person name="Keightley P.D."/>
        </authorList>
    </citation>
    <scope>NUCLEOTIDE SEQUENCE</scope>
    <source>
        <strain evidence="8">SAG 7.73</strain>
    </source>
</reference>
<feature type="transmembrane region" description="Helical" evidence="7">
    <location>
        <begin position="880"/>
        <end position="897"/>
    </location>
</feature>
<evidence type="ECO:0000256" key="1">
    <source>
        <dbReference type="ARBA" id="ARBA00004141"/>
    </source>
</evidence>
<dbReference type="PANTHER" id="PTHR14255:SF3">
    <property type="entry name" value="SULFITE EXPORTER TAUE_SAFE FAMILY PROTEIN 5-RELATED"/>
    <property type="match status" value="1"/>
</dbReference>
<feature type="transmembrane region" description="Helical" evidence="7">
    <location>
        <begin position="1112"/>
        <end position="1134"/>
    </location>
</feature>
<feature type="transmembrane region" description="Helical" evidence="7">
    <location>
        <begin position="853"/>
        <end position="874"/>
    </location>
</feature>
<feature type="transmembrane region" description="Helical" evidence="7">
    <location>
        <begin position="95"/>
        <end position="118"/>
    </location>
</feature>
<dbReference type="AlphaFoldDB" id="A0A835W9N5"/>
<keyword evidence="9" id="KW-1185">Reference proteome</keyword>
<proteinExistence type="inferred from homology"/>
<feature type="transmembrane region" description="Helical" evidence="7">
    <location>
        <begin position="1146"/>
        <end position="1168"/>
    </location>
</feature>
<feature type="region of interest" description="Disordered" evidence="6">
    <location>
        <begin position="193"/>
        <end position="215"/>
    </location>
</feature>
<evidence type="ECO:0000256" key="4">
    <source>
        <dbReference type="ARBA" id="ARBA00022989"/>
    </source>
</evidence>
<evidence type="ECO:0000256" key="2">
    <source>
        <dbReference type="ARBA" id="ARBA00009142"/>
    </source>
</evidence>
<organism evidence="8 9">
    <name type="scientific">Chlamydomonas incerta</name>
    <dbReference type="NCBI Taxonomy" id="51695"/>
    <lineage>
        <taxon>Eukaryota</taxon>
        <taxon>Viridiplantae</taxon>
        <taxon>Chlorophyta</taxon>
        <taxon>core chlorophytes</taxon>
        <taxon>Chlorophyceae</taxon>
        <taxon>CS clade</taxon>
        <taxon>Chlamydomonadales</taxon>
        <taxon>Chlamydomonadaceae</taxon>
        <taxon>Chlamydomonas</taxon>
    </lineage>
</organism>
<comment type="similarity">
    <text evidence="2">Belongs to the 4-toluene sulfonate uptake permease (TSUP) (TC 2.A.102) family.</text>
</comment>
<sequence>MAATDGSGGGLDVDSPFSADPRTMIGLVVAVLVGAVANAAGVGGGALFVPLFNALIGFALKPSTALSQACIAAGALSSLAFNLSRTHPADPGAPLIDFPLLALLTPVLLVGVGFGVLLNHVLPAWLLVIMLILLLLFLVIQAVGKARTLWRNESALRQAQEEAAAAAVAALAAGQSREGAHLTAAVSFGATLRRRGSRGSGGTGTHHHTPGAHPASRHVSYLVSPYYEPGASLYGQHSTPGHSNYQPPPGGGVVVAGPNPFAHQDACAPLGLSAHGGILLVAGHPAAAPAAVLGYGLGGNPAHHHRTSHPSPQPQQTVLPGAVVAGSMLRPHYGQSGYGQSGYGQSGYGGHSGYGHSGYGHSGYGHSGYGAAHGSGGGGFDMSTYSRFSSRRQLGNSQYLQYSTQQHHTSRQQQRLSKTNSRMTSPAAAGGAGAGGTSPPVAASSRRALLLQGSGAAAGGGGGEGSGGGGGAGGGGRGTMSRMGTFLSRAADSIYALSELGGPDVDDLMLAAVPPPPLLPPRPPRGPATATAHLATAPECGGGGIVVTTSAGAVLMPLLPTSSGAAVPKDALRRSRSAAAAAAASAAASAAAAAGGAGALLSPSEGGASPAAVPASAPASSTAPAAWRRFVSLPRALSRIGQTAGAGIATGAPALGLPHQQALGASASVPTAAAGAATAAAPRDPQQIQIQIHPSGGGSITGASSPAVGPSSRDPSWYSKQESEGGADAGIAYGLPVVSSLTKISVGSAAGAVRRPTTPAVGAAAAAAAGLQLPPSDPYARPSAAGSEFRRVSAGLARLAEDGEADAEDVAMPALLPPVASSGIIGGSSMAATASAQQQQGDKRGGAARLSRLLAAPFVCVGGGARGYCMGLAAGLRRVPPVYGGVAVLTWALYLTLQGLRSVQARCNAAWWVLFAVQIAAMVAVCAGVLAWASGCRPSCAKRQQQMAERQGMVGAKQKGLEEPDPSGDEDDEQAVGGKALVGGGGGDAAGGGRTSGSMEDDACSTPAAGEGVAGVDVEAPALAAPAPAPAQPRPIAEATESPVEAAQPADGGTAEAHQQHSAQHQADLGVLQDTACTSAEDEGDDDDADDDGMVVISGAAALLLSAPLATLLVTLAAGLTGGMLGLGGGMVMGPLLLHLGVHPQVTAATSGAMVLFSSSTALLQFAIAGQLNAQYAAVFAAASVVASLAGTLVVAGLVRRSGRPSIVVLALAGVMALGLVSVAVFGLQRAAADLGSGNIGFTDLCAA</sequence>
<dbReference type="GO" id="GO:0016020">
    <property type="term" value="C:membrane"/>
    <property type="evidence" value="ECO:0007669"/>
    <property type="project" value="UniProtKB-SubCell"/>
</dbReference>
<keyword evidence="3 7" id="KW-0812">Transmembrane</keyword>
<feature type="compositionally biased region" description="Acidic residues" evidence="6">
    <location>
        <begin position="963"/>
        <end position="974"/>
    </location>
</feature>
<evidence type="ECO:0000256" key="7">
    <source>
        <dbReference type="SAM" id="Phobius"/>
    </source>
</evidence>
<evidence type="ECO:0000256" key="3">
    <source>
        <dbReference type="ARBA" id="ARBA00022692"/>
    </source>
</evidence>
<feature type="compositionally biased region" description="Gly residues" evidence="6">
    <location>
        <begin position="980"/>
        <end position="995"/>
    </location>
</feature>
<accession>A0A835W9N5</accession>
<dbReference type="Proteomes" id="UP000650467">
    <property type="component" value="Unassembled WGS sequence"/>
</dbReference>
<evidence type="ECO:0000313" key="8">
    <source>
        <dbReference type="EMBL" id="KAG2441791.1"/>
    </source>
</evidence>
<feature type="transmembrane region" description="Helical" evidence="7">
    <location>
        <begin position="25"/>
        <end position="52"/>
    </location>
</feature>
<feature type="compositionally biased region" description="Low complexity" evidence="6">
    <location>
        <begin position="403"/>
        <end position="415"/>
    </location>
</feature>
<keyword evidence="5 7" id="KW-0472">Membrane</keyword>